<feature type="non-terminal residue" evidence="2">
    <location>
        <position position="68"/>
    </location>
</feature>
<comment type="caution">
    <text evidence="2">The sequence shown here is derived from an EMBL/GenBank/DDBJ whole genome shotgun (WGS) entry which is preliminary data.</text>
</comment>
<organism evidence="2 3">
    <name type="scientific">Methylobrevis albus</name>
    <dbReference type="NCBI Taxonomy" id="2793297"/>
    <lineage>
        <taxon>Bacteria</taxon>
        <taxon>Pseudomonadati</taxon>
        <taxon>Pseudomonadota</taxon>
        <taxon>Alphaproteobacteria</taxon>
        <taxon>Hyphomicrobiales</taxon>
        <taxon>Pleomorphomonadaceae</taxon>
        <taxon>Methylobrevis</taxon>
    </lineage>
</organism>
<dbReference type="GO" id="GO:0003677">
    <property type="term" value="F:DNA binding"/>
    <property type="evidence" value="ECO:0007669"/>
    <property type="project" value="InterPro"/>
</dbReference>
<protein>
    <submittedName>
        <fullName evidence="2">Transposase</fullName>
    </submittedName>
</protein>
<feature type="non-terminal residue" evidence="2">
    <location>
        <position position="1"/>
    </location>
</feature>
<evidence type="ECO:0000259" key="1">
    <source>
        <dbReference type="Pfam" id="PF01548"/>
    </source>
</evidence>
<accession>A0A931MW66</accession>
<dbReference type="GO" id="GO:0006313">
    <property type="term" value="P:DNA transposition"/>
    <property type="evidence" value="ECO:0007669"/>
    <property type="project" value="InterPro"/>
</dbReference>
<gene>
    <name evidence="2" type="ORF">I5731_00020</name>
</gene>
<reference evidence="2" key="1">
    <citation type="submission" date="2020-12" db="EMBL/GenBank/DDBJ databases">
        <title>Methylobrevis albus sp. nov., isolated from fresh water lack sediment.</title>
        <authorList>
            <person name="Zou Q."/>
        </authorList>
    </citation>
    <scope>NUCLEOTIDE SEQUENCE</scope>
    <source>
        <strain evidence="2">L22</strain>
    </source>
</reference>
<feature type="domain" description="Transposase IS110-like N-terminal" evidence="1">
    <location>
        <begin position="5"/>
        <end position="65"/>
    </location>
</feature>
<dbReference type="GO" id="GO:0004803">
    <property type="term" value="F:transposase activity"/>
    <property type="evidence" value="ECO:0007669"/>
    <property type="project" value="InterPro"/>
</dbReference>
<evidence type="ECO:0000313" key="2">
    <source>
        <dbReference type="EMBL" id="MBH0236198.1"/>
    </source>
</evidence>
<dbReference type="InterPro" id="IPR002525">
    <property type="entry name" value="Transp_IS110-like_N"/>
</dbReference>
<keyword evidence="3" id="KW-1185">Reference proteome</keyword>
<proteinExistence type="predicted"/>
<dbReference type="Pfam" id="PF01548">
    <property type="entry name" value="DEDD_Tnp_IS110"/>
    <property type="match status" value="1"/>
</dbReference>
<name>A0A931MW66_9HYPH</name>
<dbReference type="Proteomes" id="UP000631694">
    <property type="component" value="Unassembled WGS sequence"/>
</dbReference>
<dbReference type="EMBL" id="JADZLT010000011">
    <property type="protein sequence ID" value="MBH0236198.1"/>
    <property type="molecule type" value="Genomic_DNA"/>
</dbReference>
<dbReference type="RefSeq" id="WP_197309307.1">
    <property type="nucleotide sequence ID" value="NZ_JADZLT010000011.1"/>
</dbReference>
<dbReference type="AlphaFoldDB" id="A0A931MW66"/>
<evidence type="ECO:0000313" key="3">
    <source>
        <dbReference type="Proteomes" id="UP000631694"/>
    </source>
</evidence>
<sequence length="68" mass="7732">RVRCFAQAMGKHAKTDAIDAAVIAHFADAVRPEARALPDEETRIFADLVARRRQIIAMMVAERQRDKR</sequence>